<comment type="caution">
    <text evidence="1">The sequence shown here is derived from an EMBL/GenBank/DDBJ whole genome shotgun (WGS) entry which is preliminary data.</text>
</comment>
<reference evidence="1 2" key="1">
    <citation type="journal article" date="2018" name="Nat. Ecol. Evol.">
        <title>Shark genomes provide insights into elasmobranch evolution and the origin of vertebrates.</title>
        <authorList>
            <person name="Hara Y"/>
            <person name="Yamaguchi K"/>
            <person name="Onimaru K"/>
            <person name="Kadota M"/>
            <person name="Koyanagi M"/>
            <person name="Keeley SD"/>
            <person name="Tatsumi K"/>
            <person name="Tanaka K"/>
            <person name="Motone F"/>
            <person name="Kageyama Y"/>
            <person name="Nozu R"/>
            <person name="Adachi N"/>
            <person name="Nishimura O"/>
            <person name="Nakagawa R"/>
            <person name="Tanegashima C"/>
            <person name="Kiyatake I"/>
            <person name="Matsumoto R"/>
            <person name="Murakumo K"/>
            <person name="Nishida K"/>
            <person name="Terakita A"/>
            <person name="Kuratani S"/>
            <person name="Sato K"/>
            <person name="Hyodo S Kuraku.S."/>
        </authorList>
    </citation>
    <scope>NUCLEOTIDE SEQUENCE [LARGE SCALE GENOMIC DNA]</scope>
</reference>
<evidence type="ECO:0000313" key="2">
    <source>
        <dbReference type="Proteomes" id="UP000287033"/>
    </source>
</evidence>
<dbReference type="Proteomes" id="UP000287033">
    <property type="component" value="Unassembled WGS sequence"/>
</dbReference>
<proteinExistence type="predicted"/>
<protein>
    <submittedName>
        <fullName evidence="1">Uncharacterized protein</fullName>
    </submittedName>
</protein>
<keyword evidence="2" id="KW-1185">Reference proteome</keyword>
<evidence type="ECO:0000313" key="1">
    <source>
        <dbReference type="EMBL" id="GCC16412.1"/>
    </source>
</evidence>
<dbReference type="EMBL" id="BEZZ01005077">
    <property type="protein sequence ID" value="GCC16412.1"/>
    <property type="molecule type" value="Genomic_DNA"/>
</dbReference>
<organism evidence="1 2">
    <name type="scientific">Chiloscyllium punctatum</name>
    <name type="common">Brownbanded bambooshark</name>
    <name type="synonym">Hemiscyllium punctatum</name>
    <dbReference type="NCBI Taxonomy" id="137246"/>
    <lineage>
        <taxon>Eukaryota</taxon>
        <taxon>Metazoa</taxon>
        <taxon>Chordata</taxon>
        <taxon>Craniata</taxon>
        <taxon>Vertebrata</taxon>
        <taxon>Chondrichthyes</taxon>
        <taxon>Elasmobranchii</taxon>
        <taxon>Galeomorphii</taxon>
        <taxon>Galeoidea</taxon>
        <taxon>Orectolobiformes</taxon>
        <taxon>Hemiscylliidae</taxon>
        <taxon>Chiloscyllium</taxon>
    </lineage>
</organism>
<dbReference type="AlphaFoldDB" id="A0A401RE42"/>
<sequence length="85" mass="9632">MCNSVAAWDALRLRRVALRPVGCGGDLGRVRTWPPSGRDDRLPPYDACAEAVGAEPAPMRSCRRQRWRETRERAPARCARERREG</sequence>
<accession>A0A401RE42</accession>
<name>A0A401RE42_CHIPU</name>
<gene>
    <name evidence="1" type="ORF">chiPu_0021860</name>
</gene>